<proteinExistence type="inferred from homology"/>
<keyword evidence="1" id="KW-0998">Cell outer membrane</keyword>
<keyword evidence="1" id="KW-0813">Transport</keyword>
<dbReference type="RefSeq" id="WP_379925619.1">
    <property type="nucleotide sequence ID" value="NZ_JBHTJI010000001.1"/>
</dbReference>
<evidence type="ECO:0000259" key="3">
    <source>
        <dbReference type="Pfam" id="PF07715"/>
    </source>
</evidence>
<sequence length="1103" mass="121757">MKKTFAKTCIMLIFSILSFNSFAQDANSKKTVTGTVVDATGIPLPGVNIIEKGTSNGVVSDFDGNFSLSVKSKGILVFTFIGMKKAEYSVDGKTILKVTLQEDTESLDEVVVVGYGTQKREAVTGSVATVKMSEIEDLPVGNLASALVGRVLGVSVSGGESRPGSQAQITIRQPSTFAKDGGSLNPLYVIDGVVQIDPSNGQNDATLFNNLDASEVESISFLKDASAAIYGSRSAQGVVLVTTKRGKKGPAKFSYSGNFSISDEAYRTEMLNAYEYGKVFNIMNTQNPTVGSTYDPTNPAPNSNYFFSPNELAHFKTLNFDALDDNWKSASTQRHNINLTGGTDDATYFGGISYYTQDGNLGTLNYDRWSFRAGSSVNLAKGFKADFQVSGYFTDKSSTFSKIGTENVENDFRQLQNRTPFLPMYINGLPTQLIGSSGNDDLIGYHYEEIQRLQNLAVSTDNNVSLNLNVEYQVPFIKGLKLKANYSRQESTGRGSQLGNRYKLYEFFGADDDLSVAGVPAGNTYILYESGSGPLGTNVVRFEEEIINGDRILIDNDRNGREQTRFQATYENDFGKHRISALFAVEKSETSYNKERIIKSGAPNWSDGMLWQATGTIDPSNTFNWRSEAGDLGYIGRLNYDYDGKYYAEFLYRSDASAKFAPKNYWGNFYSISGGWIISKESFFKSNTIDFLKFRGSVGVQGKDDIKNWLWLQSFAFKGDKGVVFGGNTAASTGLEPSGAPNPDVRWSDELKTNFGFEARFLDNRLSVSAETYYNIGTNILMNLNVGVPFTVGGATSASNVGKYDTWGTEIGLGWSDEIGKDFSYGFNLNFGWGYNNLIKGDFSDPSLWTPWLQNQPGNRDRGTWGYDYVGMFKTQSDIDSYIAETGITQILGKTVSQLRPGMLYYKDIRGPWDPATRTFAAKDGIVNEWDQVQLRKAAKGPQGFASTIKLDYKQFSLNTVLSVSWGGYREVSGTARKSFSSPLITGNYQNRPAFWANMYHETLNPTGTIPNLYVDNGSINTVSSKFWQVSSFDIAIRNVNISYSVPKRITEKAGVSSFKLNLVAMNPFILFNPYKDYGLTPYGSYDNYPVLKTYSLGLNIGF</sequence>
<evidence type="ECO:0000256" key="2">
    <source>
        <dbReference type="SAM" id="SignalP"/>
    </source>
</evidence>
<evidence type="ECO:0000313" key="5">
    <source>
        <dbReference type="Proteomes" id="UP001597061"/>
    </source>
</evidence>
<evidence type="ECO:0000313" key="4">
    <source>
        <dbReference type="EMBL" id="MFD0990037.1"/>
    </source>
</evidence>
<evidence type="ECO:0000256" key="1">
    <source>
        <dbReference type="PROSITE-ProRule" id="PRU01360"/>
    </source>
</evidence>
<keyword evidence="1" id="KW-0472">Membrane</keyword>
<dbReference type="SUPFAM" id="SSF49464">
    <property type="entry name" value="Carboxypeptidase regulatory domain-like"/>
    <property type="match status" value="1"/>
</dbReference>
<dbReference type="Gene3D" id="2.170.130.10">
    <property type="entry name" value="TonB-dependent receptor, plug domain"/>
    <property type="match status" value="1"/>
</dbReference>
<dbReference type="InterPro" id="IPR039426">
    <property type="entry name" value="TonB-dep_rcpt-like"/>
</dbReference>
<keyword evidence="1" id="KW-0812">Transmembrane</keyword>
<feature type="domain" description="TonB-dependent receptor plug" evidence="3">
    <location>
        <begin position="121"/>
        <end position="238"/>
    </location>
</feature>
<feature type="chain" id="PRO_5046833078" evidence="2">
    <location>
        <begin position="24"/>
        <end position="1103"/>
    </location>
</feature>
<name>A0ABW3JHS7_9FLAO</name>
<accession>A0ABW3JHS7</accession>
<protein>
    <submittedName>
        <fullName evidence="4">SusC/RagA family TonB-linked outer membrane protein</fullName>
    </submittedName>
</protein>
<dbReference type="InterPro" id="IPR023996">
    <property type="entry name" value="TonB-dep_OMP_SusC/RagA"/>
</dbReference>
<comment type="caution">
    <text evidence="4">The sequence shown here is derived from an EMBL/GenBank/DDBJ whole genome shotgun (WGS) entry which is preliminary data.</text>
</comment>
<dbReference type="InterPro" id="IPR008969">
    <property type="entry name" value="CarboxyPept-like_regulatory"/>
</dbReference>
<dbReference type="InterPro" id="IPR012910">
    <property type="entry name" value="Plug_dom"/>
</dbReference>
<dbReference type="NCBIfam" id="TIGR04056">
    <property type="entry name" value="OMP_RagA_SusC"/>
    <property type="match status" value="1"/>
</dbReference>
<reference evidence="5" key="1">
    <citation type="journal article" date="2019" name="Int. J. Syst. Evol. Microbiol.">
        <title>The Global Catalogue of Microorganisms (GCM) 10K type strain sequencing project: providing services to taxonomists for standard genome sequencing and annotation.</title>
        <authorList>
            <consortium name="The Broad Institute Genomics Platform"/>
            <consortium name="The Broad Institute Genome Sequencing Center for Infectious Disease"/>
            <person name="Wu L."/>
            <person name="Ma J."/>
        </authorList>
    </citation>
    <scope>NUCLEOTIDE SEQUENCE [LARGE SCALE GENOMIC DNA]</scope>
    <source>
        <strain evidence="5">CCUG 62414</strain>
    </source>
</reference>
<dbReference type="PROSITE" id="PS52016">
    <property type="entry name" value="TONB_DEPENDENT_REC_3"/>
    <property type="match status" value="1"/>
</dbReference>
<dbReference type="SUPFAM" id="SSF56935">
    <property type="entry name" value="Porins"/>
    <property type="match status" value="1"/>
</dbReference>
<comment type="subcellular location">
    <subcellularLocation>
        <location evidence="1">Cell outer membrane</location>
        <topology evidence="1">Multi-pass membrane protein</topology>
    </subcellularLocation>
</comment>
<dbReference type="InterPro" id="IPR037066">
    <property type="entry name" value="Plug_dom_sf"/>
</dbReference>
<gene>
    <name evidence="4" type="ORF">ACFQ1R_08015</name>
</gene>
<dbReference type="NCBIfam" id="TIGR04057">
    <property type="entry name" value="SusC_RagA_signa"/>
    <property type="match status" value="1"/>
</dbReference>
<dbReference type="InterPro" id="IPR023997">
    <property type="entry name" value="TonB-dep_OMP_SusC/RagA_CS"/>
</dbReference>
<dbReference type="EMBL" id="JBHTJI010000001">
    <property type="protein sequence ID" value="MFD0990037.1"/>
    <property type="molecule type" value="Genomic_DNA"/>
</dbReference>
<comment type="similarity">
    <text evidence="1">Belongs to the TonB-dependent receptor family.</text>
</comment>
<dbReference type="Pfam" id="PF07715">
    <property type="entry name" value="Plug"/>
    <property type="match status" value="1"/>
</dbReference>
<keyword evidence="5" id="KW-1185">Reference proteome</keyword>
<keyword evidence="1" id="KW-1134">Transmembrane beta strand</keyword>
<organism evidence="4 5">
    <name type="scientific">Mariniflexile jejuense</name>
    <dbReference type="NCBI Taxonomy" id="1173582"/>
    <lineage>
        <taxon>Bacteria</taxon>
        <taxon>Pseudomonadati</taxon>
        <taxon>Bacteroidota</taxon>
        <taxon>Flavobacteriia</taxon>
        <taxon>Flavobacteriales</taxon>
        <taxon>Flavobacteriaceae</taxon>
        <taxon>Mariniflexile</taxon>
    </lineage>
</organism>
<keyword evidence="2" id="KW-0732">Signal</keyword>
<dbReference type="Proteomes" id="UP001597061">
    <property type="component" value="Unassembled WGS sequence"/>
</dbReference>
<feature type="signal peptide" evidence="2">
    <location>
        <begin position="1"/>
        <end position="23"/>
    </location>
</feature>
<dbReference type="Pfam" id="PF13715">
    <property type="entry name" value="CarbopepD_reg_2"/>
    <property type="match status" value="1"/>
</dbReference>